<evidence type="ECO:0000256" key="1">
    <source>
        <dbReference type="ARBA" id="ARBA00004651"/>
    </source>
</evidence>
<feature type="transmembrane region" description="Helical" evidence="6">
    <location>
        <begin position="35"/>
        <end position="56"/>
    </location>
</feature>
<dbReference type="EMBL" id="CP014646">
    <property type="protein sequence ID" value="AMO35551.1"/>
    <property type="molecule type" value="Genomic_DNA"/>
</dbReference>
<feature type="transmembrane region" description="Helical" evidence="6">
    <location>
        <begin position="275"/>
        <end position="292"/>
    </location>
</feature>
<dbReference type="GO" id="GO:0022857">
    <property type="term" value="F:transmembrane transporter activity"/>
    <property type="evidence" value="ECO:0007669"/>
    <property type="project" value="InterPro"/>
</dbReference>
<keyword evidence="5 6" id="KW-0472">Membrane</keyword>
<comment type="subcellular location">
    <subcellularLocation>
        <location evidence="1">Cell membrane</location>
        <topology evidence="1">Multi-pass membrane protein</topology>
    </subcellularLocation>
</comment>
<dbReference type="PANTHER" id="PTHR43370">
    <property type="entry name" value="SUGAR ABC TRANSPORTER INTEGRAL MEMBRANE PROTEIN-RELATED"/>
    <property type="match status" value="1"/>
</dbReference>
<evidence type="ECO:0000256" key="6">
    <source>
        <dbReference type="SAM" id="Phobius"/>
    </source>
</evidence>
<feature type="transmembrane region" description="Helical" evidence="6">
    <location>
        <begin position="62"/>
        <end position="84"/>
    </location>
</feature>
<name>A0A140ICS6_9RHOO</name>
<dbReference type="GO" id="GO:0005886">
    <property type="term" value="C:plasma membrane"/>
    <property type="evidence" value="ECO:0007669"/>
    <property type="project" value="UniProtKB-SubCell"/>
</dbReference>
<dbReference type="STRING" id="1134435.AC731_000415"/>
<dbReference type="RefSeq" id="WP_048708614.1">
    <property type="nucleotide sequence ID" value="NZ_CP014646.1"/>
</dbReference>
<dbReference type="PANTHER" id="PTHR43370:SF2">
    <property type="entry name" value="ABC TRANSPORTER PERMEASE PROTEIN"/>
    <property type="match status" value="1"/>
</dbReference>
<feature type="transmembrane region" description="Helical" evidence="6">
    <location>
        <begin position="243"/>
        <end position="263"/>
    </location>
</feature>
<accession>A0A140ICS6</accession>
<keyword evidence="4 6" id="KW-1133">Transmembrane helix</keyword>
<sequence length="310" mass="32630">MDASLFTSMLFATVVAGTPLIIVALGLLVSEKAGVLNLGAEGMMAMGAVAAFAVTHESGNPWLGVLAGMGAGMAMALIFGVLTLTLMANQVASGLALAIFGVGLAAFVGKPYEAVALQAVPPIRIPFIADLPLIGEALYNQQALVYFSWALFWGLLWFLYRSRAGLVLRAVGESPASAHAIGYPVIRIRYLAVLFGGAMAGIGGAFLSVFYTPMWAEGMVAGRGWIALALVVFATWRPLRVMLGAYLFGGVMITQLFIQGSGLQIDFPSQLLSSLPYWATIVVLVAISRNAGTIRLNSPVSLGKPYRPDA</sequence>
<dbReference type="CDD" id="cd06580">
    <property type="entry name" value="TM_PBP1_transp_TpRbsC_like"/>
    <property type="match status" value="1"/>
</dbReference>
<dbReference type="Proteomes" id="UP000036902">
    <property type="component" value="Chromosome"/>
</dbReference>
<keyword evidence="8" id="KW-1185">Reference proteome</keyword>
<keyword evidence="2" id="KW-1003">Cell membrane</keyword>
<evidence type="ECO:0000313" key="7">
    <source>
        <dbReference type="EMBL" id="AMO35551.1"/>
    </source>
</evidence>
<reference evidence="8" key="1">
    <citation type="submission" date="2016-03" db="EMBL/GenBank/DDBJ databases">
        <authorList>
            <person name="Ma C."/>
            <person name="Zhou S."/>
            <person name="Yang G."/>
        </authorList>
    </citation>
    <scope>NUCLEOTIDE SEQUENCE [LARGE SCALE GENOMIC DNA]</scope>
    <source>
        <strain evidence="8">SgZ-1</strain>
    </source>
</reference>
<gene>
    <name evidence="7" type="ORF">AC731_000415</name>
</gene>
<proteinExistence type="predicted"/>
<dbReference type="AlphaFoldDB" id="A0A140ICS6"/>
<evidence type="ECO:0000256" key="5">
    <source>
        <dbReference type="ARBA" id="ARBA00023136"/>
    </source>
</evidence>
<dbReference type="KEGG" id="thu:AC731_000415"/>
<organism evidence="7 8">
    <name type="scientific">Thauera humireducens</name>
    <dbReference type="NCBI Taxonomy" id="1134435"/>
    <lineage>
        <taxon>Bacteria</taxon>
        <taxon>Pseudomonadati</taxon>
        <taxon>Pseudomonadota</taxon>
        <taxon>Betaproteobacteria</taxon>
        <taxon>Rhodocyclales</taxon>
        <taxon>Zoogloeaceae</taxon>
        <taxon>Thauera</taxon>
    </lineage>
</organism>
<feature type="transmembrane region" description="Helical" evidence="6">
    <location>
        <begin position="6"/>
        <end position="28"/>
    </location>
</feature>
<feature type="transmembrane region" description="Helical" evidence="6">
    <location>
        <begin position="143"/>
        <end position="160"/>
    </location>
</feature>
<dbReference type="Pfam" id="PF02653">
    <property type="entry name" value="BPD_transp_2"/>
    <property type="match status" value="1"/>
</dbReference>
<evidence type="ECO:0000256" key="2">
    <source>
        <dbReference type="ARBA" id="ARBA00022475"/>
    </source>
</evidence>
<protein>
    <submittedName>
        <fullName evidence="7">ABC transporter permease</fullName>
    </submittedName>
</protein>
<evidence type="ECO:0000256" key="4">
    <source>
        <dbReference type="ARBA" id="ARBA00022989"/>
    </source>
</evidence>
<feature type="transmembrane region" description="Helical" evidence="6">
    <location>
        <begin position="190"/>
        <end position="212"/>
    </location>
</feature>
<keyword evidence="3 6" id="KW-0812">Transmembrane</keyword>
<feature type="transmembrane region" description="Helical" evidence="6">
    <location>
        <begin position="218"/>
        <end position="236"/>
    </location>
</feature>
<evidence type="ECO:0000256" key="3">
    <source>
        <dbReference type="ARBA" id="ARBA00022692"/>
    </source>
</evidence>
<feature type="transmembrane region" description="Helical" evidence="6">
    <location>
        <begin position="91"/>
        <end position="109"/>
    </location>
</feature>
<evidence type="ECO:0000313" key="8">
    <source>
        <dbReference type="Proteomes" id="UP000036902"/>
    </source>
</evidence>
<dbReference type="InterPro" id="IPR001851">
    <property type="entry name" value="ABC_transp_permease"/>
</dbReference>